<reference evidence="3" key="1">
    <citation type="journal article" date="2019" name="Int. J. Syst. Evol. Microbiol.">
        <title>The Global Catalogue of Microorganisms (GCM) 10K type strain sequencing project: providing services to taxonomists for standard genome sequencing and annotation.</title>
        <authorList>
            <consortium name="The Broad Institute Genomics Platform"/>
            <consortium name="The Broad Institute Genome Sequencing Center for Infectious Disease"/>
            <person name="Wu L."/>
            <person name="Ma J."/>
        </authorList>
    </citation>
    <scope>NUCLEOTIDE SEQUENCE [LARGE SCALE GENOMIC DNA]</scope>
    <source>
        <strain evidence="3">JCM 3369</strain>
    </source>
</reference>
<accession>A0ABW2CE65</accession>
<evidence type="ECO:0000313" key="2">
    <source>
        <dbReference type="EMBL" id="MFC6880068.1"/>
    </source>
</evidence>
<feature type="compositionally biased region" description="Polar residues" evidence="1">
    <location>
        <begin position="1"/>
        <end position="18"/>
    </location>
</feature>
<feature type="region of interest" description="Disordered" evidence="1">
    <location>
        <begin position="369"/>
        <end position="414"/>
    </location>
</feature>
<feature type="region of interest" description="Disordered" evidence="1">
    <location>
        <begin position="1"/>
        <end position="23"/>
    </location>
</feature>
<name>A0ABW2CE65_9ACTN</name>
<comment type="caution">
    <text evidence="2">The sequence shown here is derived from an EMBL/GenBank/DDBJ whole genome shotgun (WGS) entry which is preliminary data.</text>
</comment>
<organism evidence="2 3">
    <name type="scientific">Actinomadura yumaensis</name>
    <dbReference type="NCBI Taxonomy" id="111807"/>
    <lineage>
        <taxon>Bacteria</taxon>
        <taxon>Bacillati</taxon>
        <taxon>Actinomycetota</taxon>
        <taxon>Actinomycetes</taxon>
        <taxon>Streptosporangiales</taxon>
        <taxon>Thermomonosporaceae</taxon>
        <taxon>Actinomadura</taxon>
    </lineage>
</organism>
<protein>
    <submittedName>
        <fullName evidence="2">WXG100 family type VII secretion target</fullName>
    </submittedName>
</protein>
<keyword evidence="3" id="KW-1185">Reference proteome</keyword>
<feature type="region of interest" description="Disordered" evidence="1">
    <location>
        <begin position="249"/>
        <end position="319"/>
    </location>
</feature>
<dbReference type="SUPFAM" id="SSF140453">
    <property type="entry name" value="EsxAB dimer-like"/>
    <property type="match status" value="1"/>
</dbReference>
<feature type="compositionally biased region" description="Gly residues" evidence="1">
    <location>
        <begin position="369"/>
        <end position="384"/>
    </location>
</feature>
<feature type="compositionally biased region" description="Basic and acidic residues" evidence="1">
    <location>
        <begin position="385"/>
        <end position="395"/>
    </location>
</feature>
<dbReference type="EMBL" id="JBHSXS010000004">
    <property type="protein sequence ID" value="MFC6880068.1"/>
    <property type="molecule type" value="Genomic_DNA"/>
</dbReference>
<evidence type="ECO:0000256" key="1">
    <source>
        <dbReference type="SAM" id="MobiDB-lite"/>
    </source>
</evidence>
<dbReference type="Proteomes" id="UP001596380">
    <property type="component" value="Unassembled WGS sequence"/>
</dbReference>
<proteinExistence type="predicted"/>
<dbReference type="Gene3D" id="1.10.287.1060">
    <property type="entry name" value="ESAT-6-like"/>
    <property type="match status" value="1"/>
</dbReference>
<gene>
    <name evidence="2" type="ORF">ACFQKB_09860</name>
</gene>
<sequence>MTGDSRPQTTPIRVSATQPGEWDGDIDALKQILNATKPDEVRQAGEAYANAAKKFQATADLLRKHAIGLSNAWKGTDSNAAQKQMQRLNATGREMNVRYGENGTALTQHAEKLQWYKDHAPGEGLIPHFDVGSAAKFALGATIAGPAGGVLAVGGLNVSKTLGDIKNFFGNEEKKLAKQHMQKLQERTIETNNNWVPKEITVDMPNPGAGVNDRNPQIPGGGVPGGGVPGGGVPGGGVPGGGVPGGGVPGGGVPGGGVPGGGVPGGGVPGGGIPGGGHGSDLSGLPGGGGGGGGDPFGRQGLGGGGIPGGGGGGGGGVPGGGIPGGGAGGLAGGIPGGGAGMGKGAMGAGAGAGKGGFGAGKAGAGGMGGAPMGGRGGGAGGGGNDEHERTTWLHEDEDVWGGSDGDTSPPVIG</sequence>
<dbReference type="InterPro" id="IPR036689">
    <property type="entry name" value="ESAT-6-like_sf"/>
</dbReference>
<evidence type="ECO:0000313" key="3">
    <source>
        <dbReference type="Proteomes" id="UP001596380"/>
    </source>
</evidence>
<dbReference type="RefSeq" id="WP_378063177.1">
    <property type="nucleotide sequence ID" value="NZ_JBHSXS010000004.1"/>
</dbReference>